<name>A0ABV1SI87_9RHOB</name>
<evidence type="ECO:0000313" key="2">
    <source>
        <dbReference type="EMBL" id="MER5172214.1"/>
    </source>
</evidence>
<accession>A0ABV1SI87</accession>
<keyword evidence="3" id="KW-1185">Reference proteome</keyword>
<gene>
    <name evidence="2" type="ORF">VSX56_10535</name>
</gene>
<feature type="signal peptide" evidence="1">
    <location>
        <begin position="1"/>
        <end position="20"/>
    </location>
</feature>
<evidence type="ECO:0000256" key="1">
    <source>
        <dbReference type="SAM" id="SignalP"/>
    </source>
</evidence>
<evidence type="ECO:0008006" key="4">
    <source>
        <dbReference type="Google" id="ProtNLM"/>
    </source>
</evidence>
<dbReference type="RefSeq" id="WP_339113126.1">
    <property type="nucleotide sequence ID" value="NZ_JAYWLC010000007.1"/>
</dbReference>
<comment type="caution">
    <text evidence="2">The sequence shown here is derived from an EMBL/GenBank/DDBJ whole genome shotgun (WGS) entry which is preliminary data.</text>
</comment>
<reference evidence="2 3" key="2">
    <citation type="submission" date="2024-06" db="EMBL/GenBank/DDBJ databases">
        <title>Thioclava kandeliae sp. nov. from a rhizosphere soil sample of Kandelia candel in a mangrove.</title>
        <authorList>
            <person name="Mu T."/>
        </authorList>
    </citation>
    <scope>NUCLEOTIDE SEQUENCE [LARGE SCALE GENOMIC DNA]</scope>
    <source>
        <strain evidence="2 3">CPCC 100088</strain>
    </source>
</reference>
<feature type="chain" id="PRO_5047064913" description="Lipoprotein" evidence="1">
    <location>
        <begin position="21"/>
        <end position="133"/>
    </location>
</feature>
<dbReference type="Proteomes" id="UP001438953">
    <property type="component" value="Unassembled WGS sequence"/>
</dbReference>
<reference evidence="2 3" key="1">
    <citation type="submission" date="2024-01" db="EMBL/GenBank/DDBJ databases">
        <authorList>
            <person name="Deng Y."/>
            <person name="Su J."/>
        </authorList>
    </citation>
    <scope>NUCLEOTIDE SEQUENCE [LARGE SCALE GENOMIC DNA]</scope>
    <source>
        <strain evidence="2 3">CPCC 100088</strain>
    </source>
</reference>
<proteinExistence type="predicted"/>
<evidence type="ECO:0000313" key="3">
    <source>
        <dbReference type="Proteomes" id="UP001438953"/>
    </source>
</evidence>
<keyword evidence="1" id="KW-0732">Signal</keyword>
<dbReference type="EMBL" id="JAYWLC010000007">
    <property type="protein sequence ID" value="MER5172214.1"/>
    <property type="molecule type" value="Genomic_DNA"/>
</dbReference>
<organism evidence="2 3">
    <name type="scientific">Thioclava kandeliae</name>
    <dbReference type="NCBI Taxonomy" id="3070818"/>
    <lineage>
        <taxon>Bacteria</taxon>
        <taxon>Pseudomonadati</taxon>
        <taxon>Pseudomonadota</taxon>
        <taxon>Alphaproteobacteria</taxon>
        <taxon>Rhodobacterales</taxon>
        <taxon>Paracoccaceae</taxon>
        <taxon>Thioclava</taxon>
    </lineage>
</organism>
<protein>
    <recommendedName>
        <fullName evidence="4">Lipoprotein</fullName>
    </recommendedName>
</protein>
<sequence length="133" mass="14133">MSGMIQWKPIVGVMMLGAVAACTNPTGQVQSAMPDREILSFSSQSGGKLAYACSKGADERETRARAQKAHQAYEHEIASYGPVFAKTLISVLKAGVSSGGSLEASVNRKSDEWARSAALTVERQYRCLPIGPA</sequence>